<accession>A0ABU3N2G6</accession>
<dbReference type="EMBL" id="JALMLT010000002">
    <property type="protein sequence ID" value="MDT8758749.1"/>
    <property type="molecule type" value="Genomic_DNA"/>
</dbReference>
<name>A0ABU3N2G6_9SPHN</name>
<dbReference type="Pfam" id="PF13619">
    <property type="entry name" value="KTSC"/>
    <property type="match status" value="1"/>
</dbReference>
<dbReference type="InterPro" id="IPR025309">
    <property type="entry name" value="KTSC_dom"/>
</dbReference>
<feature type="domain" description="KTSC" evidence="1">
    <location>
        <begin position="10"/>
        <end position="67"/>
    </location>
</feature>
<organism evidence="2">
    <name type="scientific">Sphingomonas psychrotolerans</name>
    <dbReference type="NCBI Taxonomy" id="1327635"/>
    <lineage>
        <taxon>Bacteria</taxon>
        <taxon>Pseudomonadati</taxon>
        <taxon>Pseudomonadota</taxon>
        <taxon>Alphaproteobacteria</taxon>
        <taxon>Sphingomonadales</taxon>
        <taxon>Sphingomonadaceae</taxon>
        <taxon>Sphingomonas</taxon>
    </lineage>
</organism>
<sequence>MAWQDFAPFTSSTVAAARYDAEQLLLEIEFHNGGRYHYFDVPEHVAQACDQAESKGQFLAVSIKGHYRYSRA</sequence>
<proteinExistence type="predicted"/>
<comment type="caution">
    <text evidence="2">The sequence shown here is derived from an EMBL/GenBank/DDBJ whole genome shotgun (WGS) entry which is preliminary data.</text>
</comment>
<gene>
    <name evidence="2" type="ORF">MZO42_08565</name>
</gene>
<evidence type="ECO:0000313" key="2">
    <source>
        <dbReference type="EMBL" id="MDT8758749.1"/>
    </source>
</evidence>
<reference evidence="2" key="1">
    <citation type="submission" date="2022-04" db="EMBL/GenBank/DDBJ databases">
        <title>Tomato heritable bacteria conferring resistance against bacterial wilt.</title>
        <authorList>
            <person name="Yin J."/>
        </authorList>
    </citation>
    <scope>NUCLEOTIDE SEQUENCE</scope>
    <source>
        <strain evidence="2">Cra20</strain>
    </source>
</reference>
<evidence type="ECO:0000259" key="1">
    <source>
        <dbReference type="Pfam" id="PF13619"/>
    </source>
</evidence>
<protein>
    <submittedName>
        <fullName evidence="2">KTSC domain-containing protein</fullName>
    </submittedName>
</protein>